<keyword evidence="8" id="KW-0808">Transferase</keyword>
<dbReference type="GO" id="GO:0016301">
    <property type="term" value="F:kinase activity"/>
    <property type="evidence" value="ECO:0007669"/>
    <property type="project" value="UniProtKB-KW"/>
</dbReference>
<keyword evidence="2" id="KW-0902">Two-component regulatory system</keyword>
<keyword evidence="3" id="KW-0805">Transcription regulation</keyword>
<evidence type="ECO:0000256" key="3">
    <source>
        <dbReference type="ARBA" id="ARBA00023015"/>
    </source>
</evidence>
<comment type="caution">
    <text evidence="8">The sequence shown here is derived from an EMBL/GenBank/DDBJ whole genome shotgun (WGS) entry which is preliminary data.</text>
</comment>
<dbReference type="Proteomes" id="UP000708576">
    <property type="component" value="Unassembled WGS sequence"/>
</dbReference>
<sequence length="367" mass="42226">MHSKGRILLIDDNPKNLQVLANLLNSNQYKVEVGVNGLDVFNWIDHEYFDLLLLDIMMPDINGFEVCKKIRSNKRFDNLPIIFISAKSDTLSMVEGFKLGGQDYITKPFNPSELLARVETHIALKKSKEELRSMNDTLEYKIKERTKELFTANQKLTELTETKDQFLKFISKEISSPLESIIKVIEVIKQSSESSKMAEMITLLDQSVLKLDRITKMASYITKIKTKYDSDQSTVFSILSTLDYILVNVSQELDKKNLEIDLDIDKNFRVNGNNELFKTSVLAILTVILQYIDNNQLIRIHSKLDNSSSNLIIESIINEETVSGTYIHEEVSLYTTYSQTIMALEGGSFSFSNENENKYEFIWTYKK</sequence>
<evidence type="ECO:0000256" key="6">
    <source>
        <dbReference type="PROSITE-ProRule" id="PRU00169"/>
    </source>
</evidence>
<gene>
    <name evidence="8" type="ORF">KEM10_13995</name>
</gene>
<evidence type="ECO:0000256" key="2">
    <source>
        <dbReference type="ARBA" id="ARBA00023012"/>
    </source>
</evidence>
<dbReference type="SMART" id="SM00448">
    <property type="entry name" value="REC"/>
    <property type="match status" value="1"/>
</dbReference>
<dbReference type="Gene3D" id="3.40.50.2300">
    <property type="match status" value="1"/>
</dbReference>
<keyword evidence="4" id="KW-0238">DNA-binding</keyword>
<dbReference type="RefSeq" id="WP_212216643.1">
    <property type="nucleotide sequence ID" value="NZ_JAGUCO010000010.1"/>
</dbReference>
<dbReference type="SUPFAM" id="SSF52172">
    <property type="entry name" value="CheY-like"/>
    <property type="match status" value="1"/>
</dbReference>
<dbReference type="InterPro" id="IPR011006">
    <property type="entry name" value="CheY-like_superfamily"/>
</dbReference>
<dbReference type="Gene3D" id="1.10.287.130">
    <property type="match status" value="1"/>
</dbReference>
<evidence type="ECO:0000259" key="7">
    <source>
        <dbReference type="PROSITE" id="PS50110"/>
    </source>
</evidence>
<reference evidence="8 9" key="1">
    <citation type="journal article" date="2015" name="Int. J. Syst. Evol. Microbiol.">
        <title>Carboxylicivirga linearis sp. nov., isolated from a sea cucumber culture pond.</title>
        <authorList>
            <person name="Wang F.Q."/>
            <person name="Zhou Y.X."/>
            <person name="Lin X.Z."/>
            <person name="Chen G.J."/>
            <person name="Du Z.J."/>
        </authorList>
    </citation>
    <scope>NUCLEOTIDE SEQUENCE [LARGE SCALE GENOMIC DNA]</scope>
    <source>
        <strain evidence="8 9">FB218</strain>
    </source>
</reference>
<dbReference type="PANTHER" id="PTHR48111:SF1">
    <property type="entry name" value="TWO-COMPONENT RESPONSE REGULATOR ORR33"/>
    <property type="match status" value="1"/>
</dbReference>
<keyword evidence="1 6" id="KW-0597">Phosphoprotein</keyword>
<name>A0ABS5JWW1_9BACT</name>
<evidence type="ECO:0000256" key="4">
    <source>
        <dbReference type="ARBA" id="ARBA00023125"/>
    </source>
</evidence>
<dbReference type="SUPFAM" id="SSF47384">
    <property type="entry name" value="Homodimeric domain of signal transducing histidine kinase"/>
    <property type="match status" value="1"/>
</dbReference>
<protein>
    <submittedName>
        <fullName evidence="8">Hybrid sensor histidine kinase/response regulator</fullName>
    </submittedName>
</protein>
<dbReference type="Pfam" id="PF00072">
    <property type="entry name" value="Response_reg"/>
    <property type="match status" value="1"/>
</dbReference>
<dbReference type="InterPro" id="IPR036097">
    <property type="entry name" value="HisK_dim/P_sf"/>
</dbReference>
<organism evidence="8 9">
    <name type="scientific">Carboxylicivirga linearis</name>
    <dbReference type="NCBI Taxonomy" id="1628157"/>
    <lineage>
        <taxon>Bacteria</taxon>
        <taxon>Pseudomonadati</taxon>
        <taxon>Bacteroidota</taxon>
        <taxon>Bacteroidia</taxon>
        <taxon>Marinilabiliales</taxon>
        <taxon>Marinilabiliaceae</taxon>
        <taxon>Carboxylicivirga</taxon>
    </lineage>
</organism>
<accession>A0ABS5JWW1</accession>
<evidence type="ECO:0000313" key="8">
    <source>
        <dbReference type="EMBL" id="MBS2099402.1"/>
    </source>
</evidence>
<evidence type="ECO:0000313" key="9">
    <source>
        <dbReference type="Proteomes" id="UP000708576"/>
    </source>
</evidence>
<dbReference type="InterPro" id="IPR001789">
    <property type="entry name" value="Sig_transdc_resp-reg_receiver"/>
</dbReference>
<feature type="modified residue" description="4-aspartylphosphate" evidence="6">
    <location>
        <position position="55"/>
    </location>
</feature>
<dbReference type="EMBL" id="JAGUCO010000010">
    <property type="protein sequence ID" value="MBS2099402.1"/>
    <property type="molecule type" value="Genomic_DNA"/>
</dbReference>
<evidence type="ECO:0000256" key="1">
    <source>
        <dbReference type="ARBA" id="ARBA00022553"/>
    </source>
</evidence>
<feature type="domain" description="Response regulatory" evidence="7">
    <location>
        <begin position="6"/>
        <end position="122"/>
    </location>
</feature>
<keyword evidence="5" id="KW-0804">Transcription</keyword>
<proteinExistence type="predicted"/>
<dbReference type="PANTHER" id="PTHR48111">
    <property type="entry name" value="REGULATOR OF RPOS"/>
    <property type="match status" value="1"/>
</dbReference>
<dbReference type="PROSITE" id="PS50110">
    <property type="entry name" value="RESPONSE_REGULATORY"/>
    <property type="match status" value="1"/>
</dbReference>
<dbReference type="InterPro" id="IPR039420">
    <property type="entry name" value="WalR-like"/>
</dbReference>
<evidence type="ECO:0000256" key="5">
    <source>
        <dbReference type="ARBA" id="ARBA00023163"/>
    </source>
</evidence>
<keyword evidence="9" id="KW-1185">Reference proteome</keyword>
<keyword evidence="8" id="KW-0418">Kinase</keyword>